<evidence type="ECO:0000256" key="1">
    <source>
        <dbReference type="SAM" id="MobiDB-lite"/>
    </source>
</evidence>
<reference evidence="3" key="2">
    <citation type="submission" date="2020-05" db="UniProtKB">
        <authorList>
            <consortium name="EnsemblMetazoa"/>
        </authorList>
    </citation>
    <scope>IDENTIFICATION</scope>
    <source>
        <strain evidence="3">IAEA</strain>
    </source>
</reference>
<proteinExistence type="predicted"/>
<evidence type="ECO:0000256" key="2">
    <source>
        <dbReference type="SAM" id="Phobius"/>
    </source>
</evidence>
<evidence type="ECO:0000313" key="4">
    <source>
        <dbReference type="Proteomes" id="UP000091820"/>
    </source>
</evidence>
<keyword evidence="2" id="KW-0472">Membrane</keyword>
<feature type="region of interest" description="Disordered" evidence="1">
    <location>
        <begin position="97"/>
        <end position="120"/>
    </location>
</feature>
<keyword evidence="2" id="KW-1133">Transmembrane helix</keyword>
<feature type="transmembrane region" description="Helical" evidence="2">
    <location>
        <begin position="164"/>
        <end position="185"/>
    </location>
</feature>
<organism evidence="3 4">
    <name type="scientific">Glossina brevipalpis</name>
    <dbReference type="NCBI Taxonomy" id="37001"/>
    <lineage>
        <taxon>Eukaryota</taxon>
        <taxon>Metazoa</taxon>
        <taxon>Ecdysozoa</taxon>
        <taxon>Arthropoda</taxon>
        <taxon>Hexapoda</taxon>
        <taxon>Insecta</taxon>
        <taxon>Pterygota</taxon>
        <taxon>Neoptera</taxon>
        <taxon>Endopterygota</taxon>
        <taxon>Diptera</taxon>
        <taxon>Brachycera</taxon>
        <taxon>Muscomorpha</taxon>
        <taxon>Hippoboscoidea</taxon>
        <taxon>Glossinidae</taxon>
        <taxon>Glossina</taxon>
    </lineage>
</organism>
<dbReference type="VEuPathDB" id="VectorBase:GBRI027784"/>
<dbReference type="PANTHER" id="PTHR21579:SF20">
    <property type="entry name" value="PROTEIN TINCAR"/>
    <property type="match status" value="1"/>
</dbReference>
<dbReference type="EnsemblMetazoa" id="GBRI027784-RA">
    <property type="protein sequence ID" value="GBRI027784-PA"/>
    <property type="gene ID" value="GBRI027784"/>
</dbReference>
<protein>
    <recommendedName>
        <fullName evidence="5">Protein tincar</fullName>
    </recommendedName>
</protein>
<reference evidence="4" key="1">
    <citation type="submission" date="2014-03" db="EMBL/GenBank/DDBJ databases">
        <authorList>
            <person name="Aksoy S."/>
            <person name="Warren W."/>
            <person name="Wilson R.K."/>
        </authorList>
    </citation>
    <scope>NUCLEOTIDE SEQUENCE [LARGE SCALE GENOMIC DNA]</scope>
    <source>
        <strain evidence="4">IAEA</strain>
    </source>
</reference>
<dbReference type="PANTHER" id="PTHR21579">
    <property type="entry name" value="PROTEIN TINCAR"/>
    <property type="match status" value="1"/>
</dbReference>
<dbReference type="InterPro" id="IPR053291">
    <property type="entry name" value="Ommatidial_diff-associated"/>
</dbReference>
<name>A0A1A9WQ41_9MUSC</name>
<evidence type="ECO:0008006" key="5">
    <source>
        <dbReference type="Google" id="ProtNLM"/>
    </source>
</evidence>
<dbReference type="Proteomes" id="UP000091820">
    <property type="component" value="Unassembled WGS sequence"/>
</dbReference>
<keyword evidence="4" id="KW-1185">Reference proteome</keyword>
<feature type="transmembrane region" description="Helical" evidence="2">
    <location>
        <begin position="205"/>
        <end position="226"/>
    </location>
</feature>
<sequence>MSLTGSLLAYDNNNASIITAAAAAATSFTTTTTTTTTTTNKPKQTKRTSILRYTQYNNNKKAVKGSSIESKLNGSFMGKTTPSSLNSSISNSIITNASSNQQQQQHQHQQQSQQQQQHHQNFPITAHLPAKLMNSKRKHAKYNNMYPPHMYPDHNNYLHLNSLWSIWYGVLLTLFQGYLAVHGAYRFLGCSLISWKIEPVTELNLQIVLSGVVFILLPFFFTSAVFKVGNLANDGIKLATGAKERRCSMIPHDGLEEEARGGTLRALWTHGGPTAAFVHIVIAMCLLLPRLLLEARIIENEFWLDLVA</sequence>
<keyword evidence="2" id="KW-0812">Transmembrane</keyword>
<accession>A0A1A9WQ41</accession>
<evidence type="ECO:0000313" key="3">
    <source>
        <dbReference type="EnsemblMetazoa" id="GBRI027784-PA"/>
    </source>
</evidence>
<dbReference type="AlphaFoldDB" id="A0A1A9WQ41"/>